<sequence length="70" mass="7685">MTAACPDCDRPLAEVEPGVGACHNCNEKYQLSQCEYCGDRVTEAEARAENAPGATLWFCRDCATTRRRTA</sequence>
<reference evidence="2" key="1">
    <citation type="submission" date="2016-10" db="EMBL/GenBank/DDBJ databases">
        <authorList>
            <person name="Varghese N."/>
            <person name="Submissions S."/>
        </authorList>
    </citation>
    <scope>NUCLEOTIDE SEQUENCE [LARGE SCALE GENOMIC DNA]</scope>
    <source>
        <strain evidence="2">IBRC-M 10043</strain>
    </source>
</reference>
<keyword evidence="2" id="KW-1185">Reference proteome</keyword>
<protein>
    <recommendedName>
        <fullName evidence="3">Double zinc ribbon</fullName>
    </recommendedName>
</protein>
<proteinExistence type="predicted"/>
<dbReference type="EMBL" id="FOCX01000017">
    <property type="protein sequence ID" value="SEO72943.1"/>
    <property type="molecule type" value="Genomic_DNA"/>
</dbReference>
<dbReference type="InterPro" id="IPR029037">
    <property type="entry name" value="DUF1407/YfgJ-like_sf"/>
</dbReference>
<dbReference type="SUPFAM" id="SSF161187">
    <property type="entry name" value="YfgJ-like"/>
    <property type="match status" value="1"/>
</dbReference>
<dbReference type="RefSeq" id="WP_092662176.1">
    <property type="nucleotide sequence ID" value="NZ_FOCX01000017.1"/>
</dbReference>
<evidence type="ECO:0000313" key="1">
    <source>
        <dbReference type="EMBL" id="SEO72943.1"/>
    </source>
</evidence>
<gene>
    <name evidence="1" type="ORF">SAMN05216388_1017127</name>
</gene>
<name>A0A1H8S452_9EURY</name>
<dbReference type="AlphaFoldDB" id="A0A1H8S452"/>
<dbReference type="Proteomes" id="UP000198775">
    <property type="component" value="Unassembled WGS sequence"/>
</dbReference>
<dbReference type="Gene3D" id="2.10.290.10">
    <property type="entry name" value="YfgJ-like"/>
    <property type="match status" value="1"/>
</dbReference>
<accession>A0A1H8S452</accession>
<evidence type="ECO:0000313" key="2">
    <source>
        <dbReference type="Proteomes" id="UP000198775"/>
    </source>
</evidence>
<evidence type="ECO:0008006" key="3">
    <source>
        <dbReference type="Google" id="ProtNLM"/>
    </source>
</evidence>
<organism evidence="1 2">
    <name type="scientific">Halorientalis persicus</name>
    <dbReference type="NCBI Taxonomy" id="1367881"/>
    <lineage>
        <taxon>Archaea</taxon>
        <taxon>Methanobacteriati</taxon>
        <taxon>Methanobacteriota</taxon>
        <taxon>Stenosarchaea group</taxon>
        <taxon>Halobacteria</taxon>
        <taxon>Halobacteriales</taxon>
        <taxon>Haloarculaceae</taxon>
        <taxon>Halorientalis</taxon>
    </lineage>
</organism>